<protein>
    <submittedName>
        <fullName evidence="1">Uncharacterized protein</fullName>
    </submittedName>
</protein>
<dbReference type="RefSeq" id="XP_007869476.1">
    <property type="nucleotide sequence ID" value="XM_007871285.1"/>
</dbReference>
<evidence type="ECO:0000313" key="1">
    <source>
        <dbReference type="EMBL" id="EPQ52314.1"/>
    </source>
</evidence>
<reference evidence="1 2" key="1">
    <citation type="journal article" date="2012" name="Science">
        <title>The Paleozoic origin of enzymatic lignin decomposition reconstructed from 31 fungal genomes.</title>
        <authorList>
            <person name="Floudas D."/>
            <person name="Binder M."/>
            <person name="Riley R."/>
            <person name="Barry K."/>
            <person name="Blanchette R.A."/>
            <person name="Henrissat B."/>
            <person name="Martinez A.T."/>
            <person name="Otillar R."/>
            <person name="Spatafora J.W."/>
            <person name="Yadav J.S."/>
            <person name="Aerts A."/>
            <person name="Benoit I."/>
            <person name="Boyd A."/>
            <person name="Carlson A."/>
            <person name="Copeland A."/>
            <person name="Coutinho P.M."/>
            <person name="de Vries R.P."/>
            <person name="Ferreira P."/>
            <person name="Findley K."/>
            <person name="Foster B."/>
            <person name="Gaskell J."/>
            <person name="Glotzer D."/>
            <person name="Gorecki P."/>
            <person name="Heitman J."/>
            <person name="Hesse C."/>
            <person name="Hori C."/>
            <person name="Igarashi K."/>
            <person name="Jurgens J.A."/>
            <person name="Kallen N."/>
            <person name="Kersten P."/>
            <person name="Kohler A."/>
            <person name="Kuees U."/>
            <person name="Kumar T.K.A."/>
            <person name="Kuo A."/>
            <person name="LaButti K."/>
            <person name="Larrondo L.F."/>
            <person name="Lindquist E."/>
            <person name="Ling A."/>
            <person name="Lombard V."/>
            <person name="Lucas S."/>
            <person name="Lundell T."/>
            <person name="Martin R."/>
            <person name="McLaughlin D.J."/>
            <person name="Morgenstern I."/>
            <person name="Morin E."/>
            <person name="Murat C."/>
            <person name="Nagy L.G."/>
            <person name="Nolan M."/>
            <person name="Ohm R.A."/>
            <person name="Patyshakuliyeva A."/>
            <person name="Rokas A."/>
            <person name="Ruiz-Duenas F.J."/>
            <person name="Sabat G."/>
            <person name="Salamov A."/>
            <person name="Samejima M."/>
            <person name="Schmutz J."/>
            <person name="Slot J.C."/>
            <person name="St John F."/>
            <person name="Stenlid J."/>
            <person name="Sun H."/>
            <person name="Sun S."/>
            <person name="Syed K."/>
            <person name="Tsang A."/>
            <person name="Wiebenga A."/>
            <person name="Young D."/>
            <person name="Pisabarro A."/>
            <person name="Eastwood D.C."/>
            <person name="Martin F."/>
            <person name="Cullen D."/>
            <person name="Grigoriev I.V."/>
            <person name="Hibbett D.S."/>
        </authorList>
    </citation>
    <scope>NUCLEOTIDE SEQUENCE [LARGE SCALE GENOMIC DNA]</scope>
    <source>
        <strain evidence="1 2">ATCC 11539</strain>
    </source>
</reference>
<proteinExistence type="predicted"/>
<accession>S7RI74</accession>
<keyword evidence="2" id="KW-1185">Reference proteome</keyword>
<evidence type="ECO:0000313" key="2">
    <source>
        <dbReference type="Proteomes" id="UP000030669"/>
    </source>
</evidence>
<sequence length="75" mass="8519">MSSQEALAGRGLQLGQVGFQKRFHQEIFALEWEHSKDLEALYERHQENRDETAKVCKALHTSQTSKPASALLHLS</sequence>
<dbReference type="Proteomes" id="UP000030669">
    <property type="component" value="Unassembled WGS sequence"/>
</dbReference>
<name>S7RI74_GLOTA</name>
<dbReference type="AlphaFoldDB" id="S7RI74"/>
<dbReference type="HOGENOM" id="CLU_2671296_0_0_1"/>
<dbReference type="GeneID" id="19302492"/>
<organism evidence="1 2">
    <name type="scientific">Gloeophyllum trabeum (strain ATCC 11539 / FP-39264 / Madison 617)</name>
    <name type="common">Brown rot fungus</name>
    <dbReference type="NCBI Taxonomy" id="670483"/>
    <lineage>
        <taxon>Eukaryota</taxon>
        <taxon>Fungi</taxon>
        <taxon>Dikarya</taxon>
        <taxon>Basidiomycota</taxon>
        <taxon>Agaricomycotina</taxon>
        <taxon>Agaricomycetes</taxon>
        <taxon>Gloeophyllales</taxon>
        <taxon>Gloeophyllaceae</taxon>
        <taxon>Gloeophyllum</taxon>
    </lineage>
</organism>
<gene>
    <name evidence="1" type="ORF">GLOTRDRAFT_132430</name>
</gene>
<dbReference type="EMBL" id="KB469308">
    <property type="protein sequence ID" value="EPQ52314.1"/>
    <property type="molecule type" value="Genomic_DNA"/>
</dbReference>
<dbReference type="KEGG" id="gtr:GLOTRDRAFT_132430"/>